<dbReference type="RefSeq" id="WP_010622452.1">
    <property type="nucleotide sequence ID" value="NZ_AZGF01000007.1"/>
</dbReference>
<dbReference type="Gene3D" id="3.30.70.100">
    <property type="match status" value="1"/>
</dbReference>
<organism evidence="1 2">
    <name type="scientific">Paucilactobacillus suebicus DSM 5007 = KCTC 3549</name>
    <dbReference type="NCBI Taxonomy" id="1423807"/>
    <lineage>
        <taxon>Bacteria</taxon>
        <taxon>Bacillati</taxon>
        <taxon>Bacillota</taxon>
        <taxon>Bacilli</taxon>
        <taxon>Lactobacillales</taxon>
        <taxon>Lactobacillaceae</taxon>
        <taxon>Paucilactobacillus</taxon>
    </lineage>
</organism>
<dbReference type="AlphaFoldDB" id="A0A0R1W4I0"/>
<gene>
    <name evidence="1" type="ORF">FD16_GL002335</name>
</gene>
<keyword evidence="2" id="KW-1185">Reference proteome</keyword>
<dbReference type="OrthoDB" id="2157140at2"/>
<dbReference type="Proteomes" id="UP000051820">
    <property type="component" value="Unassembled WGS sequence"/>
</dbReference>
<protein>
    <recommendedName>
        <fullName evidence="3">Monooxygenase</fullName>
    </recommendedName>
</protein>
<dbReference type="PATRIC" id="fig|1423807.3.peg.2402"/>
<evidence type="ECO:0008006" key="3">
    <source>
        <dbReference type="Google" id="ProtNLM"/>
    </source>
</evidence>
<name>A0A0R1W4I0_9LACO</name>
<dbReference type="eggNOG" id="COG2329">
    <property type="taxonomic scope" value="Bacteria"/>
</dbReference>
<proteinExistence type="predicted"/>
<evidence type="ECO:0000313" key="2">
    <source>
        <dbReference type="Proteomes" id="UP000051820"/>
    </source>
</evidence>
<comment type="caution">
    <text evidence="1">The sequence shown here is derived from an EMBL/GenBank/DDBJ whole genome shotgun (WGS) entry which is preliminary data.</text>
</comment>
<reference evidence="1 2" key="1">
    <citation type="journal article" date="2015" name="Genome Announc.">
        <title>Expanding the biotechnology potential of lactobacilli through comparative genomics of 213 strains and associated genera.</title>
        <authorList>
            <person name="Sun Z."/>
            <person name="Harris H.M."/>
            <person name="McCann A."/>
            <person name="Guo C."/>
            <person name="Argimon S."/>
            <person name="Zhang W."/>
            <person name="Yang X."/>
            <person name="Jeffery I.B."/>
            <person name="Cooney J.C."/>
            <person name="Kagawa T.F."/>
            <person name="Liu W."/>
            <person name="Song Y."/>
            <person name="Salvetti E."/>
            <person name="Wrobel A."/>
            <person name="Rasinkangas P."/>
            <person name="Parkhill J."/>
            <person name="Rea M.C."/>
            <person name="O'Sullivan O."/>
            <person name="Ritari J."/>
            <person name="Douillard F.P."/>
            <person name="Paul Ross R."/>
            <person name="Yang R."/>
            <person name="Briner A.E."/>
            <person name="Felis G.E."/>
            <person name="de Vos W.M."/>
            <person name="Barrangou R."/>
            <person name="Klaenhammer T.R."/>
            <person name="Caufield P.W."/>
            <person name="Cui Y."/>
            <person name="Zhang H."/>
            <person name="O'Toole P.W."/>
        </authorList>
    </citation>
    <scope>NUCLEOTIDE SEQUENCE [LARGE SCALE GENOMIC DNA]</scope>
    <source>
        <strain evidence="1 2">DSM 5007</strain>
    </source>
</reference>
<sequence length="159" mass="18429">MIKSISATFGSRTVLQDVIKRHPEREFKLLQSNATQQQLQLLDISDKPTIFQSSVEYQVLGHVGDNEFRGLLNFEFFKLEPDDQKALRSVVNTSLLNNPPAKMFAAYLLENKYASNELIVLTIWPTLKDLSTWKQSSNYKFGHYNSSQDRYYQRTYQPG</sequence>
<dbReference type="EMBL" id="AZGF01000007">
    <property type="protein sequence ID" value="KRM12583.1"/>
    <property type="molecule type" value="Genomic_DNA"/>
</dbReference>
<accession>A0A0R1W4I0</accession>
<dbReference type="STRING" id="1423807.FD16_GL002335"/>
<evidence type="ECO:0000313" key="1">
    <source>
        <dbReference type="EMBL" id="KRM12583.1"/>
    </source>
</evidence>